<organism evidence="2 3">
    <name type="scientific">Clostridium intestinale DSM 6191</name>
    <dbReference type="NCBI Taxonomy" id="1121320"/>
    <lineage>
        <taxon>Bacteria</taxon>
        <taxon>Bacillati</taxon>
        <taxon>Bacillota</taxon>
        <taxon>Clostridia</taxon>
        <taxon>Eubacteriales</taxon>
        <taxon>Clostridiaceae</taxon>
        <taxon>Clostridium</taxon>
    </lineage>
</organism>
<sequence>MSNIIIDVITKTIVETLYLTAVIIVIGFILGALRNNSLKNFQKRFGSKSLMITGFIGVPIHELSHGLMALLFGHKITEVKLFQKPDANGTMGYVKHSYRKNNLYHEIGNFFIGIAPMFGGTISIIALMRFSIPKSYFNLIEILEKGLKFEVLNKEVFYNILILYKSFIRNIFLIENFKNPYFYLFLFLSICIASHISLSKADVKGASKGLDVIFLLLLILNAIGFSNLISEVIIIKYNILMTSILILAVVLSLITYVISVILLELKI</sequence>
<feature type="transmembrane region" description="Helical" evidence="1">
    <location>
        <begin position="210"/>
        <end position="233"/>
    </location>
</feature>
<dbReference type="Proteomes" id="UP000184241">
    <property type="component" value="Unassembled WGS sequence"/>
</dbReference>
<evidence type="ECO:0000256" key="1">
    <source>
        <dbReference type="SAM" id="Phobius"/>
    </source>
</evidence>
<proteinExistence type="predicted"/>
<name>A0A1M6ATG3_9CLOT</name>
<evidence type="ECO:0000313" key="2">
    <source>
        <dbReference type="EMBL" id="SHI39598.1"/>
    </source>
</evidence>
<accession>A0A1M6ATG3</accession>
<feature type="transmembrane region" description="Helical" evidence="1">
    <location>
        <begin position="239"/>
        <end position="263"/>
    </location>
</feature>
<reference evidence="2 3" key="1">
    <citation type="submission" date="2016-11" db="EMBL/GenBank/DDBJ databases">
        <authorList>
            <person name="Jaros S."/>
            <person name="Januszkiewicz K."/>
            <person name="Wedrychowicz H."/>
        </authorList>
    </citation>
    <scope>NUCLEOTIDE SEQUENCE [LARGE SCALE GENOMIC DNA]</scope>
    <source>
        <strain evidence="2 3">DSM 6191</strain>
    </source>
</reference>
<protein>
    <submittedName>
        <fullName evidence="2">Uncharacterized protein</fullName>
    </submittedName>
</protein>
<feature type="transmembrane region" description="Helical" evidence="1">
    <location>
        <begin position="156"/>
        <end position="174"/>
    </location>
</feature>
<keyword evidence="1" id="KW-0472">Membrane</keyword>
<feature type="transmembrane region" description="Helical" evidence="1">
    <location>
        <begin position="45"/>
        <end position="61"/>
    </location>
</feature>
<dbReference type="AlphaFoldDB" id="A0A1M6ATG3"/>
<feature type="transmembrane region" description="Helical" evidence="1">
    <location>
        <begin position="107"/>
        <end position="128"/>
    </location>
</feature>
<keyword evidence="1" id="KW-1133">Transmembrane helix</keyword>
<dbReference type="EMBL" id="FQXU01000013">
    <property type="protein sequence ID" value="SHI39598.1"/>
    <property type="molecule type" value="Genomic_DNA"/>
</dbReference>
<gene>
    <name evidence="2" type="ORF">SAMN02745941_03752</name>
</gene>
<evidence type="ECO:0000313" key="3">
    <source>
        <dbReference type="Proteomes" id="UP000184241"/>
    </source>
</evidence>
<feature type="transmembrane region" description="Helical" evidence="1">
    <location>
        <begin position="180"/>
        <end position="198"/>
    </location>
</feature>
<feature type="transmembrane region" description="Helical" evidence="1">
    <location>
        <begin position="16"/>
        <end position="33"/>
    </location>
</feature>
<keyword evidence="1" id="KW-0812">Transmembrane</keyword>
<dbReference type="RefSeq" id="WP_073022041.1">
    <property type="nucleotide sequence ID" value="NZ_FQXU01000013.1"/>
</dbReference>